<keyword evidence="2" id="KW-1185">Reference proteome</keyword>
<organism evidence="1 2">
    <name type="scientific">Mycolicibacter heraklionensis</name>
    <dbReference type="NCBI Taxonomy" id="512402"/>
    <lineage>
        <taxon>Bacteria</taxon>
        <taxon>Bacillati</taxon>
        <taxon>Actinomycetota</taxon>
        <taxon>Actinomycetes</taxon>
        <taxon>Mycobacteriales</taxon>
        <taxon>Mycobacteriaceae</taxon>
        <taxon>Mycolicibacter</taxon>
    </lineage>
</organism>
<evidence type="ECO:0000313" key="2">
    <source>
        <dbReference type="Proteomes" id="UP000036464"/>
    </source>
</evidence>
<proteinExistence type="predicted"/>
<protein>
    <submittedName>
        <fullName evidence="1">Chitinase</fullName>
    </submittedName>
</protein>
<accession>A0ABR5FJ17</accession>
<gene>
    <name evidence="1" type="ORF">ABW16_03930</name>
</gene>
<sequence length="47" mass="4995">MDSLAGRSNSRRQSVIGTVLQLVMVKRAMKPVCHVEVTDNVALAAAA</sequence>
<name>A0ABR5FJ17_9MYCO</name>
<comment type="caution">
    <text evidence="1">The sequence shown here is derived from an EMBL/GenBank/DDBJ whole genome shotgun (WGS) entry which is preliminary data.</text>
</comment>
<dbReference type="Proteomes" id="UP000036464">
    <property type="component" value="Unassembled WGS sequence"/>
</dbReference>
<evidence type="ECO:0000313" key="1">
    <source>
        <dbReference type="EMBL" id="KLO30870.1"/>
    </source>
</evidence>
<reference evidence="1 2" key="1">
    <citation type="submission" date="2015-05" db="EMBL/GenBank/DDBJ databases">
        <title>Genome sequence of Mycobacterium heraklionense Davo strain.</title>
        <authorList>
            <person name="Greninger A.L."/>
            <person name="Cunningham G."/>
            <person name="Miller S."/>
        </authorList>
    </citation>
    <scope>NUCLEOTIDE SEQUENCE [LARGE SCALE GENOMIC DNA]</scope>
    <source>
        <strain evidence="1 2">Davo</strain>
    </source>
</reference>
<dbReference type="EMBL" id="LDPO01000002">
    <property type="protein sequence ID" value="KLO30870.1"/>
    <property type="molecule type" value="Genomic_DNA"/>
</dbReference>